<evidence type="ECO:0000256" key="1">
    <source>
        <dbReference type="ARBA" id="ARBA00022729"/>
    </source>
</evidence>
<proteinExistence type="predicted"/>
<evidence type="ECO:0000256" key="2">
    <source>
        <dbReference type="SAM" id="Phobius"/>
    </source>
</evidence>
<keyword evidence="1" id="KW-0732">Signal</keyword>
<evidence type="ECO:0000259" key="3">
    <source>
        <dbReference type="Pfam" id="PF01551"/>
    </source>
</evidence>
<dbReference type="InterPro" id="IPR050570">
    <property type="entry name" value="Cell_wall_metabolism_enzyme"/>
</dbReference>
<reference evidence="4" key="1">
    <citation type="journal article" date="2023" name="Comput. Struct. Biotechnol. J.">
        <title>Discovery of a novel marine Bacteroidetes with a rich repertoire of carbohydrate-active enzymes.</title>
        <authorList>
            <person name="Chen B."/>
            <person name="Liu G."/>
            <person name="Chen Q."/>
            <person name="Wang H."/>
            <person name="Liu L."/>
            <person name="Tang K."/>
        </authorList>
    </citation>
    <scope>NUCLEOTIDE SEQUENCE</scope>
    <source>
        <strain evidence="4">TK19036</strain>
    </source>
</reference>
<protein>
    <submittedName>
        <fullName evidence="4">M23 family metallopeptidase</fullName>
    </submittedName>
</protein>
<keyword evidence="2" id="KW-0812">Transmembrane</keyword>
<dbReference type="SUPFAM" id="SSF51261">
    <property type="entry name" value="Duplicated hybrid motif"/>
    <property type="match status" value="1"/>
</dbReference>
<dbReference type="PANTHER" id="PTHR21666:SF289">
    <property type="entry name" value="L-ALA--D-GLU ENDOPEPTIDASE"/>
    <property type="match status" value="1"/>
</dbReference>
<feature type="domain" description="M23ase beta-sheet core" evidence="3">
    <location>
        <begin position="195"/>
        <end position="289"/>
    </location>
</feature>
<evidence type="ECO:0000313" key="4">
    <source>
        <dbReference type="EMBL" id="WKN37676.1"/>
    </source>
</evidence>
<dbReference type="InterPro" id="IPR011055">
    <property type="entry name" value="Dup_hybrid_motif"/>
</dbReference>
<name>A0AA49JES8_9BACT</name>
<accession>A0AA49JES8</accession>
<keyword evidence="2" id="KW-0472">Membrane</keyword>
<dbReference type="Gene3D" id="2.70.70.10">
    <property type="entry name" value="Glucose Permease (Domain IIA)"/>
    <property type="match status" value="1"/>
</dbReference>
<reference evidence="4" key="2">
    <citation type="journal article" date="2024" name="Antonie Van Leeuwenhoek">
        <title>Roseihalotalea indica gen. nov., sp. nov., a halophilic Bacteroidetes from mesopelagic Southwest Indian Ocean with higher carbohydrate metabolic potential.</title>
        <authorList>
            <person name="Chen B."/>
            <person name="Zhang M."/>
            <person name="Lin D."/>
            <person name="Ye J."/>
            <person name="Tang K."/>
        </authorList>
    </citation>
    <scope>NUCLEOTIDE SEQUENCE</scope>
    <source>
        <strain evidence="4">TK19036</strain>
    </source>
</reference>
<dbReference type="AlphaFoldDB" id="A0AA49JES8"/>
<feature type="transmembrane region" description="Helical" evidence="2">
    <location>
        <begin position="38"/>
        <end position="61"/>
    </location>
</feature>
<dbReference type="InterPro" id="IPR016047">
    <property type="entry name" value="M23ase_b-sheet_dom"/>
</dbReference>
<dbReference type="Pfam" id="PF01551">
    <property type="entry name" value="Peptidase_M23"/>
    <property type="match status" value="1"/>
</dbReference>
<organism evidence="4">
    <name type="scientific">Roseihalotalea indica</name>
    <dbReference type="NCBI Taxonomy" id="2867963"/>
    <lineage>
        <taxon>Bacteria</taxon>
        <taxon>Pseudomonadati</taxon>
        <taxon>Bacteroidota</taxon>
        <taxon>Cytophagia</taxon>
        <taxon>Cytophagales</taxon>
        <taxon>Catalimonadaceae</taxon>
        <taxon>Roseihalotalea</taxon>
    </lineage>
</organism>
<dbReference type="EMBL" id="CP120682">
    <property type="protein sequence ID" value="WKN37676.1"/>
    <property type="molecule type" value="Genomic_DNA"/>
</dbReference>
<dbReference type="GO" id="GO:0004222">
    <property type="term" value="F:metalloendopeptidase activity"/>
    <property type="evidence" value="ECO:0007669"/>
    <property type="project" value="TreeGrafter"/>
</dbReference>
<sequence>MKSRKTFASRLTNRYLVIVRNEEDFAEKTTLTFTYAKLTLFIVSVCMIIFIICLFLVNTLLKQWFDPRYAQAESNRKLIELSLTIDSLEQEVAQSHQFFNSFQYIVRGDSTLETENAYLANVDNRTTENRVDNTQEEKGGKPSEIDSEFRKEFEESGVEMLTSSALAPSSQLDELFFFSPLGGIISAPYDPKIAHYGVDVVSKKNEPIKSVADGTVILASWTQDAGYVIAVQHRSNVISVYKHNSSLLKKMGDFVSAGDVVAIIGNTGELTTGPHLHFELWYNGNPMDPEEFVSF</sequence>
<keyword evidence="2" id="KW-1133">Transmembrane helix</keyword>
<gene>
    <name evidence="4" type="ORF">K4G66_03010</name>
</gene>
<dbReference type="PANTHER" id="PTHR21666">
    <property type="entry name" value="PEPTIDASE-RELATED"/>
    <property type="match status" value="1"/>
</dbReference>
<dbReference type="CDD" id="cd12797">
    <property type="entry name" value="M23_peptidase"/>
    <property type="match status" value="1"/>
</dbReference>